<sequence>MVILFWAVTPLQSGIFAVDSVSRVQIQSMMRSAGFISLEEQADTLSLNFMNDGYDIIWLGQRLPPFTTMKYAVAPFLPSTGSKISGENRTWTGNTTLYDTTLSCQKPASLYRSPNDTYKVTADDGNGCVASAFTELCAPVSYDSRNISIYYISACPSSTHEFLATVRWEDGSCLVDSHGYSSFSAMFCRAKYFQQDVEATVNLPDFSVQSTRPISEKRELSSDSFNFTLFEKIIVDKVLPRKPQLSQSPQAPDPNRCDISADTVIAQDVNIKELGVDSSSNLTPFALRITGLPGPALFQPENMQNAFEAAHQMLFALAAQAVLRSPSDTMPMTKGIAAASVRAVVMVPVFTYLVIGFLCAVVILTIALLCIYRKRTLKLPHGPNSVASMMGLISQMPDLLSACQSTGTLDAKITGEPRKSRDANSNYSTTGAQLMETSMSEGDSCVEESTTVSSKPKAWPWEASLLGGFSFILVQAGSIAAVLLLHELILKNNGLPLPSQNAIVQQIVLNFVPTALGTILEPFWVVLNRFLCIIQPFIELRKGSTTASRSIVLEYTSLPPQLAVFRAVSAKHWLLAAVCAVAASANVLTIGLSGLFEIQYSNMGTPVIMNQNLSLSVPRNHTNVPDGENGYPLQTVRANLSEHVTLPPWLSPEYYFLPLSIPIRNETADESYSVTTSGVSSRLDCKQLIENDSDLGYTFALNHDATEANFTIRETLSDGTTIRCFSPNSEIGDNAKPPAETTQIGLRGPPEGRKALEVFIQPISSYVSGTRQEDFACPRMLIAGWVRSSISLGKKYSQSLYGPTRNITDASVNSTFMMCKPRFQMAEFDVMIDPQGHVLGYEQKTAMNETVQDVLAWSLWNATMFLVGAGPGYFEWHNDTYASDWVNLFIKQYTNSTALLDASVPLPGFATLTDMVDKVYQELFAVILQSNQDRLLPAQQVKSVIATLSTGLVVSICFYILLPKPFMPRIPTSVAALASYFSHSHLLQDLDYAAMDEDDIDITRFFESKGRVYGFGRHLGTDGDVHLGIERQPYLFPQHISELGKIERLRMTRIYNGDPDLNSGMI</sequence>
<keyword evidence="2" id="KW-0732">Signal</keyword>
<proteinExistence type="predicted"/>
<dbReference type="eggNOG" id="ENOG502RXBF">
    <property type="taxonomic scope" value="Eukaryota"/>
</dbReference>
<dbReference type="Proteomes" id="UP000018001">
    <property type="component" value="Unassembled WGS sequence"/>
</dbReference>
<dbReference type="OrthoDB" id="3248909at2759"/>
<gene>
    <name evidence="3" type="ORF">PVAR5_2179</name>
</gene>
<keyword evidence="1" id="KW-0472">Membrane</keyword>
<dbReference type="InParanoid" id="V5FY73"/>
<organism evidence="3 4">
    <name type="scientific">Byssochlamys spectabilis (strain No. 5 / NBRC 109023)</name>
    <name type="common">Paecilomyces variotii</name>
    <dbReference type="NCBI Taxonomy" id="1356009"/>
    <lineage>
        <taxon>Eukaryota</taxon>
        <taxon>Fungi</taxon>
        <taxon>Dikarya</taxon>
        <taxon>Ascomycota</taxon>
        <taxon>Pezizomycotina</taxon>
        <taxon>Eurotiomycetes</taxon>
        <taxon>Eurotiomycetidae</taxon>
        <taxon>Eurotiales</taxon>
        <taxon>Thermoascaceae</taxon>
        <taxon>Paecilomyces</taxon>
    </lineage>
</organism>
<evidence type="ECO:0000256" key="1">
    <source>
        <dbReference type="SAM" id="Phobius"/>
    </source>
</evidence>
<dbReference type="AlphaFoldDB" id="V5FY73"/>
<accession>V5FY73</accession>
<name>V5FY73_BYSSN</name>
<evidence type="ECO:0000313" key="3">
    <source>
        <dbReference type="EMBL" id="GAD93567.1"/>
    </source>
</evidence>
<dbReference type="EMBL" id="BAUL01000061">
    <property type="protein sequence ID" value="GAD93567.1"/>
    <property type="molecule type" value="Genomic_DNA"/>
</dbReference>
<reference evidence="4" key="1">
    <citation type="journal article" date="2014" name="Genome Announc.">
        <title>Draft genome sequence of the formaldehyde-resistant fungus Byssochlamys spectabilis No. 5 (anamorph Paecilomyces variotii No. 5) (NBRC109023).</title>
        <authorList>
            <person name="Oka T."/>
            <person name="Ekino K."/>
            <person name="Fukuda K."/>
            <person name="Nomura Y."/>
        </authorList>
    </citation>
    <scope>NUCLEOTIDE SEQUENCE [LARGE SCALE GENOMIC DNA]</scope>
    <source>
        <strain evidence="4">No. 5 / NBRC 109023</strain>
    </source>
</reference>
<feature type="transmembrane region" description="Helical" evidence="1">
    <location>
        <begin position="573"/>
        <end position="596"/>
    </location>
</feature>
<dbReference type="Pfam" id="PF11915">
    <property type="entry name" value="DUF3433"/>
    <property type="match status" value="1"/>
</dbReference>
<dbReference type="InterPro" id="IPR021840">
    <property type="entry name" value="DUF3433"/>
</dbReference>
<dbReference type="PANTHER" id="PTHR37544">
    <property type="entry name" value="SPRAY-RELATED"/>
    <property type="match status" value="1"/>
</dbReference>
<feature type="transmembrane region" description="Helical" evidence="1">
    <location>
        <begin position="465"/>
        <end position="486"/>
    </location>
</feature>
<dbReference type="HOGENOM" id="CLU_007916_0_0_1"/>
<evidence type="ECO:0000313" key="4">
    <source>
        <dbReference type="Proteomes" id="UP000018001"/>
    </source>
</evidence>
<keyword evidence="4" id="KW-1185">Reference proteome</keyword>
<protein>
    <submittedName>
        <fullName evidence="3">Uncharacterized protein</fullName>
    </submittedName>
</protein>
<keyword evidence="1" id="KW-0812">Transmembrane</keyword>
<feature type="signal peptide" evidence="2">
    <location>
        <begin position="1"/>
        <end position="17"/>
    </location>
</feature>
<dbReference type="PANTHER" id="PTHR37544:SF3">
    <property type="entry name" value="SPRAY"/>
    <property type="match status" value="1"/>
</dbReference>
<feature type="transmembrane region" description="Helical" evidence="1">
    <location>
        <begin position="506"/>
        <end position="527"/>
    </location>
</feature>
<comment type="caution">
    <text evidence="3">The sequence shown here is derived from an EMBL/GenBank/DDBJ whole genome shotgun (WGS) entry which is preliminary data.</text>
</comment>
<feature type="chain" id="PRO_5004733477" evidence="2">
    <location>
        <begin position="18"/>
        <end position="1066"/>
    </location>
</feature>
<feature type="transmembrane region" description="Helical" evidence="1">
    <location>
        <begin position="349"/>
        <end position="372"/>
    </location>
</feature>
<evidence type="ECO:0000256" key="2">
    <source>
        <dbReference type="SAM" id="SignalP"/>
    </source>
</evidence>
<keyword evidence="1" id="KW-1133">Transmembrane helix</keyword>